<reference evidence="2 3" key="1">
    <citation type="submission" date="2024-01" db="EMBL/GenBank/DDBJ databases">
        <title>The complete chloroplast genome sequence of Lithospermum erythrorhizon: insights into the phylogenetic relationship among Boraginaceae species and the maternal lineages of purple gromwells.</title>
        <authorList>
            <person name="Okada T."/>
            <person name="Watanabe K."/>
        </authorList>
    </citation>
    <scope>NUCLEOTIDE SEQUENCE [LARGE SCALE GENOMIC DNA]</scope>
</reference>
<organism evidence="2 3">
    <name type="scientific">Lithospermum erythrorhizon</name>
    <name type="common">Purple gromwell</name>
    <name type="synonym">Lithospermum officinale var. erythrorhizon</name>
    <dbReference type="NCBI Taxonomy" id="34254"/>
    <lineage>
        <taxon>Eukaryota</taxon>
        <taxon>Viridiplantae</taxon>
        <taxon>Streptophyta</taxon>
        <taxon>Embryophyta</taxon>
        <taxon>Tracheophyta</taxon>
        <taxon>Spermatophyta</taxon>
        <taxon>Magnoliopsida</taxon>
        <taxon>eudicotyledons</taxon>
        <taxon>Gunneridae</taxon>
        <taxon>Pentapetalae</taxon>
        <taxon>asterids</taxon>
        <taxon>lamiids</taxon>
        <taxon>Boraginales</taxon>
        <taxon>Boraginaceae</taxon>
        <taxon>Boraginoideae</taxon>
        <taxon>Lithospermeae</taxon>
        <taxon>Lithospermum</taxon>
    </lineage>
</organism>
<name>A0AAV3RXD7_LITER</name>
<dbReference type="AlphaFoldDB" id="A0AAV3RXD7"/>
<sequence length="107" mass="12276">MRGDTCATPVGKTNGIEGASAPTMEKVPSKKFQTDLPIDFDPIMFNPYNDKEMHWSELVGKVKLVARRSVSPMGRSSEKLTKLRKRVDFLDHAARKVRHLWFNWMLT</sequence>
<proteinExistence type="predicted"/>
<accession>A0AAV3RXD7</accession>
<protein>
    <submittedName>
        <fullName evidence="2">Uncharacterized protein</fullName>
    </submittedName>
</protein>
<feature type="region of interest" description="Disordered" evidence="1">
    <location>
        <begin position="1"/>
        <end position="28"/>
    </location>
</feature>
<evidence type="ECO:0000313" key="3">
    <source>
        <dbReference type="Proteomes" id="UP001454036"/>
    </source>
</evidence>
<evidence type="ECO:0000313" key="2">
    <source>
        <dbReference type="EMBL" id="GAA0185180.1"/>
    </source>
</evidence>
<keyword evidence="3" id="KW-1185">Reference proteome</keyword>
<gene>
    <name evidence="2" type="ORF">LIER_32468</name>
</gene>
<dbReference type="EMBL" id="BAABME010012497">
    <property type="protein sequence ID" value="GAA0185180.1"/>
    <property type="molecule type" value="Genomic_DNA"/>
</dbReference>
<evidence type="ECO:0000256" key="1">
    <source>
        <dbReference type="SAM" id="MobiDB-lite"/>
    </source>
</evidence>
<dbReference type="Proteomes" id="UP001454036">
    <property type="component" value="Unassembled WGS sequence"/>
</dbReference>
<comment type="caution">
    <text evidence="2">The sequence shown here is derived from an EMBL/GenBank/DDBJ whole genome shotgun (WGS) entry which is preliminary data.</text>
</comment>